<sequence>MEFAVRQCCRSIRIGKILINEDNKIIYSRLTPDIRKRRVLLLYPLLHTGTAYIQAIRELIANKKVQEENIFLLSMFSTFYGIRRVHKEFPMVTVITSEINDDVPYYFTMRYFGTD</sequence>
<dbReference type="SUPFAM" id="SSF53271">
    <property type="entry name" value="PRTase-like"/>
    <property type="match status" value="1"/>
</dbReference>
<name>A0A914YBW1_9BILA</name>
<dbReference type="Pfam" id="PF14681">
    <property type="entry name" value="UPRTase"/>
    <property type="match status" value="1"/>
</dbReference>
<keyword evidence="2" id="KW-1185">Reference proteome</keyword>
<protein>
    <submittedName>
        <fullName evidence="3">Uracil phosphoribosyltransferase</fullName>
    </submittedName>
</protein>
<dbReference type="Gene3D" id="3.40.50.2020">
    <property type="match status" value="1"/>
</dbReference>
<reference evidence="3" key="1">
    <citation type="submission" date="2022-11" db="UniProtKB">
        <authorList>
            <consortium name="WormBaseParasite"/>
        </authorList>
    </citation>
    <scope>IDENTIFICATION</scope>
</reference>
<dbReference type="InterPro" id="IPR029057">
    <property type="entry name" value="PRTase-like"/>
</dbReference>
<dbReference type="Proteomes" id="UP000887577">
    <property type="component" value="Unplaced"/>
</dbReference>
<proteinExistence type="predicted"/>
<dbReference type="WBParaSite" id="PSU_v2.g16777.t1">
    <property type="protein sequence ID" value="PSU_v2.g16777.t1"/>
    <property type="gene ID" value="PSU_v2.g16777"/>
</dbReference>
<dbReference type="InterPro" id="IPR000836">
    <property type="entry name" value="PRTase_dom"/>
</dbReference>
<evidence type="ECO:0000313" key="3">
    <source>
        <dbReference type="WBParaSite" id="PSU_v2.g16777.t1"/>
    </source>
</evidence>
<dbReference type="AlphaFoldDB" id="A0A914YBW1"/>
<evidence type="ECO:0000259" key="1">
    <source>
        <dbReference type="Pfam" id="PF14681"/>
    </source>
</evidence>
<organism evidence="2 3">
    <name type="scientific">Panagrolaimus superbus</name>
    <dbReference type="NCBI Taxonomy" id="310955"/>
    <lineage>
        <taxon>Eukaryota</taxon>
        <taxon>Metazoa</taxon>
        <taxon>Ecdysozoa</taxon>
        <taxon>Nematoda</taxon>
        <taxon>Chromadorea</taxon>
        <taxon>Rhabditida</taxon>
        <taxon>Tylenchina</taxon>
        <taxon>Panagrolaimomorpha</taxon>
        <taxon>Panagrolaimoidea</taxon>
        <taxon>Panagrolaimidae</taxon>
        <taxon>Panagrolaimus</taxon>
    </lineage>
</organism>
<evidence type="ECO:0000313" key="2">
    <source>
        <dbReference type="Proteomes" id="UP000887577"/>
    </source>
</evidence>
<feature type="domain" description="Phosphoribosyltransferase" evidence="1">
    <location>
        <begin position="1"/>
        <end position="102"/>
    </location>
</feature>
<dbReference type="CDD" id="cd06223">
    <property type="entry name" value="PRTases_typeI"/>
    <property type="match status" value="1"/>
</dbReference>
<accession>A0A914YBW1</accession>